<name>A0A831UA85_GEOME</name>
<feature type="domain" description="Peptidase C39" evidence="2">
    <location>
        <begin position="50"/>
        <end position="180"/>
    </location>
</feature>
<dbReference type="GO" id="GO:0005524">
    <property type="term" value="F:ATP binding"/>
    <property type="evidence" value="ECO:0007669"/>
    <property type="project" value="InterPro"/>
</dbReference>
<dbReference type="CDD" id="cd02423">
    <property type="entry name" value="Peptidase_C39G"/>
    <property type="match status" value="1"/>
</dbReference>
<dbReference type="GO" id="GO:0008233">
    <property type="term" value="F:peptidase activity"/>
    <property type="evidence" value="ECO:0007669"/>
    <property type="project" value="InterPro"/>
</dbReference>
<dbReference type="PROSITE" id="PS50990">
    <property type="entry name" value="PEPTIDASE_C39"/>
    <property type="match status" value="1"/>
</dbReference>
<evidence type="ECO:0000256" key="1">
    <source>
        <dbReference type="SAM" id="SignalP"/>
    </source>
</evidence>
<sequence>MLRIIIFCLLLAMPSLSPAGFVTVPAATGGDLSVKVKSLKELRFRTVIRQQYDFSCGSAALATLLAYHYEDKVSEQDVFKEMFEKGNQEKIRREGFSLLDIKNYLGSRGYRADGFRTSLDKLRSIGVPAIVLINHNGYRHFVVVKGISEREVLLGDPAAGLKRMARADFEPMWNGILFLIRNKKDVAQSTFNRSGEWSVQARAPLGVALSNTDLARVTFLLPGSNDF</sequence>
<dbReference type="InterPro" id="IPR005074">
    <property type="entry name" value="Peptidase_C39"/>
</dbReference>
<reference evidence="3" key="1">
    <citation type="journal article" date="2020" name="mSystems">
        <title>Genome- and Community-Level Interaction Insights into Carbon Utilization and Element Cycling Functions of Hydrothermarchaeota in Hydrothermal Sediment.</title>
        <authorList>
            <person name="Zhou Z."/>
            <person name="Liu Y."/>
            <person name="Xu W."/>
            <person name="Pan J."/>
            <person name="Luo Z.H."/>
            <person name="Li M."/>
        </authorList>
    </citation>
    <scope>NUCLEOTIDE SEQUENCE [LARGE SCALE GENOMIC DNA]</scope>
    <source>
        <strain evidence="3">SpSt-349</strain>
    </source>
</reference>
<evidence type="ECO:0000313" key="3">
    <source>
        <dbReference type="EMBL" id="HEN41297.1"/>
    </source>
</evidence>
<organism evidence="3">
    <name type="scientific">Geobacter metallireducens</name>
    <dbReference type="NCBI Taxonomy" id="28232"/>
    <lineage>
        <taxon>Bacteria</taxon>
        <taxon>Pseudomonadati</taxon>
        <taxon>Thermodesulfobacteriota</taxon>
        <taxon>Desulfuromonadia</taxon>
        <taxon>Geobacterales</taxon>
        <taxon>Geobacteraceae</taxon>
        <taxon>Geobacter</taxon>
    </lineage>
</organism>
<dbReference type="Gene3D" id="3.90.70.10">
    <property type="entry name" value="Cysteine proteinases"/>
    <property type="match status" value="1"/>
</dbReference>
<proteinExistence type="predicted"/>
<dbReference type="GO" id="GO:0016020">
    <property type="term" value="C:membrane"/>
    <property type="evidence" value="ECO:0007669"/>
    <property type="project" value="InterPro"/>
</dbReference>
<protein>
    <submittedName>
        <fullName evidence="3">Peptidase C39</fullName>
    </submittedName>
</protein>
<dbReference type="AlphaFoldDB" id="A0A831UA85"/>
<gene>
    <name evidence="3" type="ORF">ENQ87_02810</name>
</gene>
<dbReference type="Pfam" id="PF03412">
    <property type="entry name" value="Peptidase_C39"/>
    <property type="match status" value="1"/>
</dbReference>
<dbReference type="EMBL" id="DSOV01000009">
    <property type="protein sequence ID" value="HEN41297.1"/>
    <property type="molecule type" value="Genomic_DNA"/>
</dbReference>
<keyword evidence="1" id="KW-0732">Signal</keyword>
<evidence type="ECO:0000259" key="2">
    <source>
        <dbReference type="PROSITE" id="PS50990"/>
    </source>
</evidence>
<accession>A0A831UA85</accession>
<feature type="signal peptide" evidence="1">
    <location>
        <begin position="1"/>
        <end position="19"/>
    </location>
</feature>
<feature type="chain" id="PRO_5032865743" evidence="1">
    <location>
        <begin position="20"/>
        <end position="227"/>
    </location>
</feature>
<dbReference type="GO" id="GO:0006508">
    <property type="term" value="P:proteolysis"/>
    <property type="evidence" value="ECO:0007669"/>
    <property type="project" value="InterPro"/>
</dbReference>
<comment type="caution">
    <text evidence="3">The sequence shown here is derived from an EMBL/GenBank/DDBJ whole genome shotgun (WGS) entry which is preliminary data.</text>
</comment>